<dbReference type="SUPFAM" id="SSF143011">
    <property type="entry name" value="RelE-like"/>
    <property type="match status" value="1"/>
</dbReference>
<evidence type="ECO:0000256" key="2">
    <source>
        <dbReference type="ARBA" id="ARBA00022649"/>
    </source>
</evidence>
<dbReference type="AlphaFoldDB" id="A0A1A0D2P8"/>
<dbReference type="Proteomes" id="UP000093796">
    <property type="component" value="Unassembled WGS sequence"/>
</dbReference>
<dbReference type="PANTHER" id="PTHR35601:SF1">
    <property type="entry name" value="TOXIN RELE"/>
    <property type="match status" value="1"/>
</dbReference>
<dbReference type="Pfam" id="PF05016">
    <property type="entry name" value="ParE_toxin"/>
    <property type="match status" value="1"/>
</dbReference>
<organism evidence="3 4">
    <name type="scientific">Acetobacter pasteurianus</name>
    <name type="common">Acetobacter turbidans</name>
    <dbReference type="NCBI Taxonomy" id="438"/>
    <lineage>
        <taxon>Bacteria</taxon>
        <taxon>Pseudomonadati</taxon>
        <taxon>Pseudomonadota</taxon>
        <taxon>Alphaproteobacteria</taxon>
        <taxon>Acetobacterales</taxon>
        <taxon>Acetobacteraceae</taxon>
        <taxon>Acetobacter</taxon>
    </lineage>
</organism>
<gene>
    <name evidence="3" type="ORF">SRCM100623_02304</name>
</gene>
<dbReference type="PATRIC" id="fig|438.15.peg.2549"/>
<reference evidence="3 4" key="1">
    <citation type="submission" date="2016-05" db="EMBL/GenBank/DDBJ databases">
        <title>Genome sequencing of Acetobacter pasteurianus strain SRCM100623.</title>
        <authorList>
            <person name="Song Y.R."/>
        </authorList>
    </citation>
    <scope>NUCLEOTIDE SEQUENCE [LARGE SCALE GENOMIC DNA]</scope>
    <source>
        <strain evidence="3 4">SRCM100623</strain>
    </source>
</reference>
<dbReference type="RefSeq" id="WP_196767396.1">
    <property type="nucleotide sequence ID" value="NZ_LYUD01000123.1"/>
</dbReference>
<dbReference type="InterPro" id="IPR007712">
    <property type="entry name" value="RelE/ParE_toxin"/>
</dbReference>
<protein>
    <recommendedName>
        <fullName evidence="5">Type II toxin-antitoxin system mRNA interferase toxin, RelE/StbE family</fullName>
    </recommendedName>
</protein>
<comment type="similarity">
    <text evidence="1">Belongs to the RelE toxin family.</text>
</comment>
<sequence>MSRYALYFDPHAKREWDSLDGNIKILFKKALAKRLNKPHVLSAQLSGDLRSCYKIKLRSSGYRLVPQVDDGKTHCISHRSWRQERQ</sequence>
<keyword evidence="2" id="KW-1277">Toxin-antitoxin system</keyword>
<dbReference type="EMBL" id="LYUD01000123">
    <property type="protein sequence ID" value="OAZ69588.1"/>
    <property type="molecule type" value="Genomic_DNA"/>
</dbReference>
<dbReference type="InterPro" id="IPR035093">
    <property type="entry name" value="RelE/ParE_toxin_dom_sf"/>
</dbReference>
<evidence type="ECO:0000313" key="3">
    <source>
        <dbReference type="EMBL" id="OAZ69588.1"/>
    </source>
</evidence>
<name>A0A1A0D2P8_ACEPA</name>
<dbReference type="Gene3D" id="3.30.2310.20">
    <property type="entry name" value="RelE-like"/>
    <property type="match status" value="1"/>
</dbReference>
<accession>A0A1A0D2P8</accession>
<evidence type="ECO:0008006" key="5">
    <source>
        <dbReference type="Google" id="ProtNLM"/>
    </source>
</evidence>
<evidence type="ECO:0000313" key="4">
    <source>
        <dbReference type="Proteomes" id="UP000093796"/>
    </source>
</evidence>
<evidence type="ECO:0000256" key="1">
    <source>
        <dbReference type="ARBA" id="ARBA00006226"/>
    </source>
</evidence>
<proteinExistence type="inferred from homology"/>
<comment type="caution">
    <text evidence="3">The sequence shown here is derived from an EMBL/GenBank/DDBJ whole genome shotgun (WGS) entry which is preliminary data.</text>
</comment>
<dbReference type="PANTHER" id="PTHR35601">
    <property type="entry name" value="TOXIN RELE"/>
    <property type="match status" value="1"/>
</dbReference>